<gene>
    <name evidence="2" type="ORF">KO353_06300</name>
</gene>
<evidence type="ECO:0000313" key="2">
    <source>
        <dbReference type="EMBL" id="QXM25807.1"/>
    </source>
</evidence>
<evidence type="ECO:0000256" key="1">
    <source>
        <dbReference type="SAM" id="MobiDB-lite"/>
    </source>
</evidence>
<feature type="region of interest" description="Disordered" evidence="1">
    <location>
        <begin position="145"/>
        <end position="167"/>
    </location>
</feature>
<dbReference type="Proteomes" id="UP000694001">
    <property type="component" value="Chromosome"/>
</dbReference>
<proteinExistence type="predicted"/>
<dbReference type="InterPro" id="IPR021736">
    <property type="entry name" value="DUF3305"/>
</dbReference>
<dbReference type="Pfam" id="PF11749">
    <property type="entry name" value="DUF3305"/>
    <property type="match status" value="1"/>
</dbReference>
<dbReference type="RefSeq" id="WP_218286859.1">
    <property type="nucleotide sequence ID" value="NZ_CP076448.1"/>
</dbReference>
<reference evidence="2" key="1">
    <citation type="submission" date="2021-06" db="EMBL/GenBank/DDBJ databases">
        <title>Elioraea tepida, sp. nov., a moderately thermophilic aerobic anoxygenic phototrophic bacterium isolated from an alkaline siliceous hot spring mat community in Yellowstone National Park, WY, USA.</title>
        <authorList>
            <person name="Saini M.K."/>
            <person name="Yoshida S."/>
            <person name="Sebastian A."/>
            <person name="Hirose S."/>
            <person name="Hara E."/>
            <person name="Tamaki H."/>
            <person name="Soulier N.T."/>
            <person name="Albert I."/>
            <person name="Hanada S."/>
            <person name="Bryant D.A."/>
            <person name="Tank M."/>
        </authorList>
    </citation>
    <scope>NUCLEOTIDE SEQUENCE</scope>
    <source>
        <strain evidence="2">MS-P2</strain>
    </source>
</reference>
<organism evidence="2 3">
    <name type="scientific">Elioraea tepida</name>
    <dbReference type="NCBI Taxonomy" id="2843330"/>
    <lineage>
        <taxon>Bacteria</taxon>
        <taxon>Pseudomonadati</taxon>
        <taxon>Pseudomonadota</taxon>
        <taxon>Alphaproteobacteria</taxon>
        <taxon>Acetobacterales</taxon>
        <taxon>Elioraeaceae</taxon>
        <taxon>Elioraea</taxon>
    </lineage>
</organism>
<accession>A0A975YKT9</accession>
<sequence>MLAEEHHPVAVVVERRAGSTPWAEDLWVPVAVLPGETAAAPWTVLRKEKGLTAYIAGSTTVSFFSSETPNYKSNLESGAPVLWVVLRPSSTPPGMELVAVLADPGEAEAMTTAGSDVIETVPMPGQIREALEAFVAAHHVERGFHKRKRDRADPESLGVRRRVARDV</sequence>
<name>A0A975YKT9_9PROT</name>
<evidence type="ECO:0000313" key="3">
    <source>
        <dbReference type="Proteomes" id="UP000694001"/>
    </source>
</evidence>
<protein>
    <submittedName>
        <fullName evidence="2">DUF3305 domain-containing protein</fullName>
    </submittedName>
</protein>
<dbReference type="KEGG" id="elio:KO353_06300"/>
<dbReference type="AlphaFoldDB" id="A0A975YKT9"/>
<keyword evidence="3" id="KW-1185">Reference proteome</keyword>
<dbReference type="EMBL" id="CP076448">
    <property type="protein sequence ID" value="QXM25807.1"/>
    <property type="molecule type" value="Genomic_DNA"/>
</dbReference>